<dbReference type="EMBL" id="AP031322">
    <property type="protein sequence ID" value="BFH73224.1"/>
    <property type="molecule type" value="Genomic_DNA"/>
</dbReference>
<organism evidence="1">
    <name type="scientific">Sulfurisphaera javensis</name>
    <dbReference type="NCBI Taxonomy" id="2049879"/>
    <lineage>
        <taxon>Archaea</taxon>
        <taxon>Thermoproteota</taxon>
        <taxon>Thermoprotei</taxon>
        <taxon>Sulfolobales</taxon>
        <taxon>Sulfolobaceae</taxon>
        <taxon>Sulfurisphaera</taxon>
    </lineage>
</organism>
<accession>A0AAT9GRB1</accession>
<sequence>MISFKQYCQHIQYRMLKIIIGANSGIYISPKMLEVLKERRIEFTLELDLLSNSFIEVELDNKTIVLESENELMKLLNNIDDKKDDDFTNGSYTHSSNNVLSNKAII</sequence>
<evidence type="ECO:0000313" key="1">
    <source>
        <dbReference type="EMBL" id="BFH73224.1"/>
    </source>
</evidence>
<proteinExistence type="predicted"/>
<dbReference type="AlphaFoldDB" id="A0AAT9GRB1"/>
<reference evidence="1" key="1">
    <citation type="submission" date="2024-03" db="EMBL/GenBank/DDBJ databases">
        <title>Complete genome sequence of Sulfurisphaera javensis strain KD-1.</title>
        <authorList>
            <person name="Sakai H."/>
            <person name="Nur N."/>
            <person name="Suwanto A."/>
            <person name="Kurosawa N."/>
        </authorList>
    </citation>
    <scope>NUCLEOTIDE SEQUENCE</scope>
    <source>
        <strain evidence="1">KD-1</strain>
    </source>
</reference>
<name>A0AAT9GRB1_9CREN</name>
<protein>
    <submittedName>
        <fullName evidence="1">Uncharacterized protein</fullName>
    </submittedName>
</protein>
<gene>
    <name evidence="1" type="ORF">SJAV_11680</name>
</gene>
<dbReference type="KEGG" id="sjv:SJAV_11680"/>